<proteinExistence type="predicted"/>
<dbReference type="KEGG" id="ncl:C5F47_07105"/>
<dbReference type="GeneID" id="56059810"/>
<dbReference type="OrthoDB" id="1680at2157"/>
<dbReference type="EMBL" id="CP026993">
    <property type="protein sequence ID" value="QLH03331.1"/>
    <property type="molecule type" value="Genomic_DNA"/>
</dbReference>
<dbReference type="Proteomes" id="UP000509771">
    <property type="component" value="Chromosome"/>
</dbReference>
<accession>A0A7D5M131</accession>
<organism evidence="2 3">
    <name type="scientific">Nitrosopumilus cobalaminigenes</name>
    <dbReference type="NCBI Taxonomy" id="1470066"/>
    <lineage>
        <taxon>Archaea</taxon>
        <taxon>Nitrososphaerota</taxon>
        <taxon>Nitrososphaeria</taxon>
        <taxon>Nitrosopumilales</taxon>
        <taxon>Nitrosopumilaceae</taxon>
        <taxon>Nitrosopumilus</taxon>
    </lineage>
</organism>
<reference evidence="2 3" key="1">
    <citation type="submission" date="2018-02" db="EMBL/GenBank/DDBJ databases">
        <title>Complete genome of Nitrosopumilus cobalaminigenes HCA1.</title>
        <authorList>
            <person name="Qin W."/>
            <person name="Zheng Y."/>
            <person name="Stahl D.A."/>
        </authorList>
    </citation>
    <scope>NUCLEOTIDE SEQUENCE [LARGE SCALE GENOMIC DNA]</scope>
    <source>
        <strain evidence="2 3">HCA1</strain>
    </source>
</reference>
<dbReference type="RefSeq" id="WP_179360445.1">
    <property type="nucleotide sequence ID" value="NZ_CP026993.1"/>
</dbReference>
<keyword evidence="3" id="KW-1185">Reference proteome</keyword>
<feature type="region of interest" description="Disordered" evidence="1">
    <location>
        <begin position="512"/>
        <end position="535"/>
    </location>
</feature>
<dbReference type="AlphaFoldDB" id="A0A7D5M131"/>
<name>A0A7D5M131_9ARCH</name>
<gene>
    <name evidence="2" type="ORF">C5F47_07105</name>
</gene>
<sequence length="535" mass="59666">MKQSFQQFSIFTFIVMFTVIFASQGMLTPAYGAHDAIKGFTEEYDFVAGIHNEVTFEFRNGIETVNFPVFSTTSDIVANVGTSFEVEGVIGNSPHLHKALDDAYLYRIAVLSGTGVFDYEHRYFDVDVNVVQNETILKSFEYNNCEISSNSVSTLTDDYESYLASNTGFAVVNSIEFRCSGVHINLENNSSIPIHMEMELTDYGPLPFPLAEDVRTFLTFDFDHGAEKIESVIFTLTSGFDETDNAGAGFQIITAVLPHPLIDNAISKSQKLSGMQSSYNEDFNVYVEIVNPDETLRALDFNDCIVSGYDVLTLRDKEEGYTGKRGFATAEILDVDCSGLTPINPNFDKLSHSKESSKTPVLHSYNMGTGPHVIATFDFDGQTEVIDFPEFNQGNLISRANPTFDLVGVPGVTPLLYNAVDKAKQSQSKITGVNSLRDLFDVNITMINGEHTVRSFDYTKCRIVDYVLKTEHDLEESFYKGFALTNEFHFECLGYAPVNAHYSEMFSIPQSSGTESTNDYDSKQRSSWGPNFRVS</sequence>
<evidence type="ECO:0000313" key="2">
    <source>
        <dbReference type="EMBL" id="QLH03331.1"/>
    </source>
</evidence>
<evidence type="ECO:0000313" key="3">
    <source>
        <dbReference type="Proteomes" id="UP000509771"/>
    </source>
</evidence>
<evidence type="ECO:0000256" key="1">
    <source>
        <dbReference type="SAM" id="MobiDB-lite"/>
    </source>
</evidence>
<protein>
    <submittedName>
        <fullName evidence="2">Uncharacterized protein</fullName>
    </submittedName>
</protein>